<evidence type="ECO:0000313" key="7">
    <source>
        <dbReference type="Proteomes" id="UP000198748"/>
    </source>
</evidence>
<dbReference type="Pfam" id="PF01168">
    <property type="entry name" value="Ala_racemase_N"/>
    <property type="match status" value="1"/>
</dbReference>
<dbReference type="PANTHER" id="PTHR10146">
    <property type="entry name" value="PROLINE SYNTHETASE CO-TRANSCRIBED BACTERIAL HOMOLOG PROTEIN"/>
    <property type="match status" value="1"/>
</dbReference>
<feature type="modified residue" description="N6-(pyridoxal phosphate)lysine" evidence="2 3">
    <location>
        <position position="37"/>
    </location>
</feature>
<dbReference type="InterPro" id="IPR001608">
    <property type="entry name" value="Ala_racemase_N"/>
</dbReference>
<feature type="domain" description="Alanine racemase N-terminal" evidence="5">
    <location>
        <begin position="32"/>
        <end position="230"/>
    </location>
</feature>
<evidence type="ECO:0000259" key="5">
    <source>
        <dbReference type="Pfam" id="PF01168"/>
    </source>
</evidence>
<keyword evidence="7" id="KW-1185">Reference proteome</keyword>
<comment type="function">
    <text evidence="2">Pyridoxal 5'-phosphate (PLP)-binding protein, which is involved in PLP homeostasis.</text>
</comment>
<dbReference type="STRING" id="659014.SAMN04487996_120136"/>
<dbReference type="HAMAP" id="MF_02087">
    <property type="entry name" value="PLP_homeostasis"/>
    <property type="match status" value="1"/>
</dbReference>
<dbReference type="NCBIfam" id="TIGR00044">
    <property type="entry name" value="YggS family pyridoxal phosphate-dependent enzyme"/>
    <property type="match status" value="1"/>
</dbReference>
<organism evidence="6 7">
    <name type="scientific">Dyadobacter soli</name>
    <dbReference type="NCBI Taxonomy" id="659014"/>
    <lineage>
        <taxon>Bacteria</taxon>
        <taxon>Pseudomonadati</taxon>
        <taxon>Bacteroidota</taxon>
        <taxon>Cytophagia</taxon>
        <taxon>Cytophagales</taxon>
        <taxon>Spirosomataceae</taxon>
        <taxon>Dyadobacter</taxon>
    </lineage>
</organism>
<accession>A0A1G7VNI8</accession>
<protein>
    <recommendedName>
        <fullName evidence="2">Pyridoxal phosphate homeostasis protein</fullName>
        <shortName evidence="2">PLP homeostasis protein</shortName>
    </recommendedName>
</protein>
<dbReference type="GO" id="GO:0030170">
    <property type="term" value="F:pyridoxal phosphate binding"/>
    <property type="evidence" value="ECO:0007669"/>
    <property type="project" value="UniProtKB-UniRule"/>
</dbReference>
<evidence type="ECO:0000256" key="3">
    <source>
        <dbReference type="PIRSR" id="PIRSR004848-1"/>
    </source>
</evidence>
<proteinExistence type="inferred from homology"/>
<name>A0A1G7VNI8_9BACT</name>
<dbReference type="Gene3D" id="3.20.20.10">
    <property type="entry name" value="Alanine racemase"/>
    <property type="match status" value="1"/>
</dbReference>
<evidence type="ECO:0000256" key="2">
    <source>
        <dbReference type="HAMAP-Rule" id="MF_02087"/>
    </source>
</evidence>
<dbReference type="PIRSF" id="PIRSF004848">
    <property type="entry name" value="YBL036c_PLPDEIII"/>
    <property type="match status" value="1"/>
</dbReference>
<gene>
    <name evidence="6" type="ORF">SAMN04487996_120136</name>
</gene>
<evidence type="ECO:0000256" key="1">
    <source>
        <dbReference type="ARBA" id="ARBA00022898"/>
    </source>
</evidence>
<dbReference type="PANTHER" id="PTHR10146:SF14">
    <property type="entry name" value="PYRIDOXAL PHOSPHATE HOMEOSTASIS PROTEIN"/>
    <property type="match status" value="1"/>
</dbReference>
<keyword evidence="1 2" id="KW-0663">Pyridoxal phosphate</keyword>
<comment type="similarity">
    <text evidence="2 4">Belongs to the pyridoxal phosphate-binding protein YggS/PROSC family.</text>
</comment>
<dbReference type="InterPro" id="IPR029066">
    <property type="entry name" value="PLP-binding_barrel"/>
</dbReference>
<dbReference type="InterPro" id="IPR011078">
    <property type="entry name" value="PyrdxlP_homeostasis"/>
</dbReference>
<reference evidence="7" key="1">
    <citation type="submission" date="2016-10" db="EMBL/GenBank/DDBJ databases">
        <authorList>
            <person name="Varghese N."/>
            <person name="Submissions S."/>
        </authorList>
    </citation>
    <scope>NUCLEOTIDE SEQUENCE [LARGE SCALE GENOMIC DNA]</scope>
    <source>
        <strain evidence="7">DSM 25329</strain>
    </source>
</reference>
<comment type="cofactor">
    <cofactor evidence="3">
        <name>pyridoxal 5'-phosphate</name>
        <dbReference type="ChEBI" id="CHEBI:597326"/>
    </cofactor>
</comment>
<dbReference type="CDD" id="cd00635">
    <property type="entry name" value="PLPDE_III_YBL036c_like"/>
    <property type="match status" value="1"/>
</dbReference>
<dbReference type="EMBL" id="FNAN01000020">
    <property type="protein sequence ID" value="SDG61294.1"/>
    <property type="molecule type" value="Genomic_DNA"/>
</dbReference>
<dbReference type="AlphaFoldDB" id="A0A1G7VNI8"/>
<dbReference type="RefSeq" id="WP_090156507.1">
    <property type="nucleotide sequence ID" value="NZ_FNAN01000020.1"/>
</dbReference>
<evidence type="ECO:0000256" key="4">
    <source>
        <dbReference type="RuleBase" id="RU004514"/>
    </source>
</evidence>
<evidence type="ECO:0000313" key="6">
    <source>
        <dbReference type="EMBL" id="SDG61294.1"/>
    </source>
</evidence>
<dbReference type="SUPFAM" id="SSF51419">
    <property type="entry name" value="PLP-binding barrel"/>
    <property type="match status" value="1"/>
</dbReference>
<dbReference type="Proteomes" id="UP000198748">
    <property type="component" value="Unassembled WGS sequence"/>
</dbReference>
<dbReference type="OrthoDB" id="9804072at2"/>
<dbReference type="FunFam" id="3.20.20.10:FF:000018">
    <property type="entry name" value="Pyridoxal phosphate homeostasis protein"/>
    <property type="match status" value="1"/>
</dbReference>
<sequence length="249" mass="27775">MDDPVIDNLTHILDRIASACKASGRPADSVKLLLATKTVPADRIKTALLAGQTLIGENKVQEIRDKYEVLQSIPHQTHYIGHLQTNKIKDVLKYNVSCIQSLDRIDLAEKLEQRLALEGRHMDVFIQVNTSFEDSKFGVAPEEALNLIRQVALCEHLHIKGLMTIGLFSADNEQVRKCFRLLKGIQLQINSENIAGVEMTDLSMGMSGDLEIAIQEGATIVRVGTAIFGQRIYPDSYYWNEGQDSQQVS</sequence>